<comment type="caution">
    <text evidence="1">The sequence shown here is derived from an EMBL/GenBank/DDBJ whole genome shotgun (WGS) entry which is preliminary data.</text>
</comment>
<evidence type="ECO:0008006" key="2">
    <source>
        <dbReference type="Google" id="ProtNLM"/>
    </source>
</evidence>
<dbReference type="AlphaFoldDB" id="X1J3S4"/>
<protein>
    <recommendedName>
        <fullName evidence="2">Acetone carboxylase subunit gamma</fullName>
    </recommendedName>
</protein>
<dbReference type="InterPro" id="IPR016750">
    <property type="entry name" value="Aceto_COase_bsu/gsu"/>
</dbReference>
<dbReference type="Pfam" id="PF08882">
    <property type="entry name" value="Acetone_carb_G"/>
    <property type="match status" value="1"/>
</dbReference>
<sequence length="85" mass="10106">MFPNNWKHKCRVRVRDTEETIGEFYPKYMGCDPEWEELREYICPGCLSLLDVEAVPPGYPTIFNFLPDIDAFYEKWLGRKAPDKE</sequence>
<organism evidence="1">
    <name type="scientific">marine sediment metagenome</name>
    <dbReference type="NCBI Taxonomy" id="412755"/>
    <lineage>
        <taxon>unclassified sequences</taxon>
        <taxon>metagenomes</taxon>
        <taxon>ecological metagenomes</taxon>
    </lineage>
</organism>
<name>X1J3S4_9ZZZZ</name>
<evidence type="ECO:0000313" key="1">
    <source>
        <dbReference type="EMBL" id="GAH88627.1"/>
    </source>
</evidence>
<proteinExistence type="predicted"/>
<gene>
    <name evidence="1" type="ORF">S03H2_62161</name>
</gene>
<dbReference type="EMBL" id="BARU01040179">
    <property type="protein sequence ID" value="GAH88627.1"/>
    <property type="molecule type" value="Genomic_DNA"/>
</dbReference>
<reference evidence="1" key="1">
    <citation type="journal article" date="2014" name="Front. Microbiol.">
        <title>High frequency of phylogenetically diverse reductive dehalogenase-homologous genes in deep subseafloor sedimentary metagenomes.</title>
        <authorList>
            <person name="Kawai M."/>
            <person name="Futagami T."/>
            <person name="Toyoda A."/>
            <person name="Takaki Y."/>
            <person name="Nishi S."/>
            <person name="Hori S."/>
            <person name="Arai W."/>
            <person name="Tsubouchi T."/>
            <person name="Morono Y."/>
            <person name="Uchiyama I."/>
            <person name="Ito T."/>
            <person name="Fujiyama A."/>
            <person name="Inagaki F."/>
            <person name="Takami H."/>
        </authorList>
    </citation>
    <scope>NUCLEOTIDE SEQUENCE</scope>
    <source>
        <strain evidence="1">Expedition CK06-06</strain>
    </source>
</reference>
<accession>X1J3S4</accession>